<proteinExistence type="predicted"/>
<organism evidence="1 2">
    <name type="scientific">Pseudogemmobacter lacusdianii</name>
    <dbReference type="NCBI Taxonomy" id="3069608"/>
    <lineage>
        <taxon>Bacteria</taxon>
        <taxon>Pseudomonadati</taxon>
        <taxon>Pseudomonadota</taxon>
        <taxon>Alphaproteobacteria</taxon>
        <taxon>Rhodobacterales</taxon>
        <taxon>Paracoccaceae</taxon>
        <taxon>Pseudogemmobacter</taxon>
    </lineage>
</organism>
<evidence type="ECO:0000313" key="1">
    <source>
        <dbReference type="EMBL" id="MDQ2066004.1"/>
    </source>
</evidence>
<sequence>MRLLALILLAVTLPTAVLALDGRVIGLGGTDTVFVWRNADAHSEAMQLIQAGVHQSNPALLLTLLACMVPSGTKAIITDAGFATHDILITSGEQSGCRGNIPMESWD</sequence>
<reference evidence="1 2" key="1">
    <citation type="submission" date="2023-08" db="EMBL/GenBank/DDBJ databases">
        <title>Characterization of two Paracoccaceae strains isolated from Phycosphere and proposal of Xinfangfangia lacusdiani sp. nov.</title>
        <authorList>
            <person name="Deng Y."/>
            <person name="Zhang Y.Q."/>
        </authorList>
    </citation>
    <scope>NUCLEOTIDE SEQUENCE [LARGE SCALE GENOMIC DNA]</scope>
    <source>
        <strain evidence="1 2">CPCC 101601</strain>
    </source>
</reference>
<dbReference type="RefSeq" id="WP_306679700.1">
    <property type="nucleotide sequence ID" value="NZ_JAVDBT010000005.1"/>
</dbReference>
<keyword evidence="2" id="KW-1185">Reference proteome</keyword>
<dbReference type="EMBL" id="JAVDBT010000005">
    <property type="protein sequence ID" value="MDQ2066004.1"/>
    <property type="molecule type" value="Genomic_DNA"/>
</dbReference>
<protein>
    <submittedName>
        <fullName evidence="1">Uncharacterized protein</fullName>
    </submittedName>
</protein>
<evidence type="ECO:0000313" key="2">
    <source>
        <dbReference type="Proteomes" id="UP001239680"/>
    </source>
</evidence>
<name>A0ABU0VW82_9RHOB</name>
<comment type="caution">
    <text evidence="1">The sequence shown here is derived from an EMBL/GenBank/DDBJ whole genome shotgun (WGS) entry which is preliminary data.</text>
</comment>
<accession>A0ABU0VW82</accession>
<gene>
    <name evidence="1" type="ORF">Q9295_06450</name>
</gene>
<dbReference type="Proteomes" id="UP001239680">
    <property type="component" value="Unassembled WGS sequence"/>
</dbReference>